<proteinExistence type="predicted"/>
<dbReference type="OrthoDB" id="9970474at2759"/>
<dbReference type="EMBL" id="JAACJP010000017">
    <property type="protein sequence ID" value="KAF5379202.1"/>
    <property type="molecule type" value="Genomic_DNA"/>
</dbReference>
<accession>A0A8H5H9J4</accession>
<gene>
    <name evidence="1" type="ORF">D9615_005927</name>
</gene>
<evidence type="ECO:0000313" key="2">
    <source>
        <dbReference type="Proteomes" id="UP000565441"/>
    </source>
</evidence>
<dbReference type="AlphaFoldDB" id="A0A8H5H9J4"/>
<protein>
    <recommendedName>
        <fullName evidence="3">Acetoacetate decarboxylase</fullName>
    </recommendedName>
</protein>
<dbReference type="PANTHER" id="PTHR40518">
    <property type="entry name" value="ACETOACETATE DECARBOXYLASE"/>
    <property type="match status" value="1"/>
</dbReference>
<organism evidence="1 2">
    <name type="scientific">Tricholomella constricta</name>
    <dbReference type="NCBI Taxonomy" id="117010"/>
    <lineage>
        <taxon>Eukaryota</taxon>
        <taxon>Fungi</taxon>
        <taxon>Dikarya</taxon>
        <taxon>Basidiomycota</taxon>
        <taxon>Agaricomycotina</taxon>
        <taxon>Agaricomycetes</taxon>
        <taxon>Agaricomycetidae</taxon>
        <taxon>Agaricales</taxon>
        <taxon>Tricholomatineae</taxon>
        <taxon>Lyophyllaceae</taxon>
        <taxon>Tricholomella</taxon>
    </lineage>
</organism>
<evidence type="ECO:0000313" key="1">
    <source>
        <dbReference type="EMBL" id="KAF5379202.1"/>
    </source>
</evidence>
<name>A0A8H5H9J4_9AGAR</name>
<reference evidence="1 2" key="1">
    <citation type="journal article" date="2020" name="ISME J.">
        <title>Uncovering the hidden diversity of litter-decomposition mechanisms in mushroom-forming fungi.</title>
        <authorList>
            <person name="Floudas D."/>
            <person name="Bentzer J."/>
            <person name="Ahren D."/>
            <person name="Johansson T."/>
            <person name="Persson P."/>
            <person name="Tunlid A."/>
        </authorList>
    </citation>
    <scope>NUCLEOTIDE SEQUENCE [LARGE SCALE GENOMIC DNA]</scope>
    <source>
        <strain evidence="1 2">CBS 661.87</strain>
    </source>
</reference>
<dbReference type="InterPro" id="IPR023375">
    <property type="entry name" value="ADC_dom_sf"/>
</dbReference>
<dbReference type="Proteomes" id="UP000565441">
    <property type="component" value="Unassembled WGS sequence"/>
</dbReference>
<dbReference type="SUPFAM" id="SSF160104">
    <property type="entry name" value="Acetoacetate decarboxylase-like"/>
    <property type="match status" value="1"/>
</dbReference>
<dbReference type="Gene3D" id="2.40.400.10">
    <property type="entry name" value="Acetoacetate decarboxylase-like"/>
    <property type="match status" value="1"/>
</dbReference>
<evidence type="ECO:0008006" key="3">
    <source>
        <dbReference type="Google" id="ProtNLM"/>
    </source>
</evidence>
<sequence>MSGVQTAPAPWNLKGRVWFFALSSLSKTGSFPAGFAAPHEAEALTSGGEFIGGPGLIQIISYSASPVGPYDELIYLPGRWKYSDGTAGYRITRIYVSTKESTENGRRNWNIPKQVADFDIKTHNGTSVITVTHPGASAPFFQATIKPVPLLSYLPIPFNTHSLGQYFTLVQPPLPAGRRPEEVATTQWAALLPAMKGTARLASITPGIGGKVGDGEGFPALVPWSVGGHMADVDLDFGVPSLSDSR</sequence>
<dbReference type="PANTHER" id="PTHR40518:SF1">
    <property type="entry name" value="ACETOACETATE DECARBOXYLASE"/>
    <property type="match status" value="1"/>
</dbReference>
<comment type="caution">
    <text evidence="1">The sequence shown here is derived from an EMBL/GenBank/DDBJ whole genome shotgun (WGS) entry which is preliminary data.</text>
</comment>
<keyword evidence="2" id="KW-1185">Reference proteome</keyword>